<sequence length="41" mass="4751">MKRSWDVNGDTLEQIIHMATSTTPELTEHLRAQYKKCSDES</sequence>
<name>A0A6V7KRW0_9HYME</name>
<gene>
    <name evidence="1" type="ORF">BBRV_LOCUS86144</name>
</gene>
<proteinExistence type="predicted"/>
<evidence type="ECO:0000313" key="1">
    <source>
        <dbReference type="EMBL" id="CAD1566399.1"/>
    </source>
</evidence>
<reference evidence="1" key="1">
    <citation type="submission" date="2020-07" db="EMBL/GenBank/DDBJ databases">
        <authorList>
            <person name="Ferguson B K."/>
        </authorList>
    </citation>
    <scope>NUCLEOTIDE SEQUENCE</scope>
    <source>
        <strain evidence="1">L06</strain>
    </source>
</reference>
<dbReference type="InterPro" id="IPR012674">
    <property type="entry name" value="Calycin"/>
</dbReference>
<dbReference type="Gene3D" id="2.40.128.20">
    <property type="match status" value="1"/>
</dbReference>
<organism evidence="1">
    <name type="scientific">Bracon brevicornis</name>
    <dbReference type="NCBI Taxonomy" id="1563983"/>
    <lineage>
        <taxon>Eukaryota</taxon>
        <taxon>Metazoa</taxon>
        <taxon>Ecdysozoa</taxon>
        <taxon>Arthropoda</taxon>
        <taxon>Hexapoda</taxon>
        <taxon>Insecta</taxon>
        <taxon>Pterygota</taxon>
        <taxon>Neoptera</taxon>
        <taxon>Endopterygota</taxon>
        <taxon>Hymenoptera</taxon>
        <taxon>Apocrita</taxon>
        <taxon>Ichneumonoidea</taxon>
        <taxon>Braconidae</taxon>
        <taxon>Braconinae</taxon>
        <taxon>Bracon</taxon>
    </lineage>
</organism>
<dbReference type="AlphaFoldDB" id="A0A6V7KRW0"/>
<protein>
    <submittedName>
        <fullName evidence="1">Uncharacterized protein</fullName>
    </submittedName>
</protein>
<dbReference type="EMBL" id="CADCXW020000294">
    <property type="protein sequence ID" value="CAD1566399.1"/>
    <property type="molecule type" value="Genomic_DNA"/>
</dbReference>
<accession>A0A6V7KRW0</accession>